<name>A0A1F4UJ67_UNCKA</name>
<dbReference type="NCBIfam" id="NF009488">
    <property type="entry name" value="PRK12850.1"/>
    <property type="match status" value="1"/>
</dbReference>
<comment type="subunit">
    <text evidence="3 5">Forms a cylinder of 14 subunits composed of two heptameric rings stacked back-to-back. Interacts with the co-chaperonin GroES.</text>
</comment>
<dbReference type="CDD" id="cd03344">
    <property type="entry name" value="GroEL"/>
    <property type="match status" value="1"/>
</dbReference>
<protein>
    <recommendedName>
        <fullName evidence="3">Chaperonin GroEL</fullName>
        <ecNumber evidence="3">5.6.1.7</ecNumber>
    </recommendedName>
    <alternativeName>
        <fullName evidence="3">60 kDa chaperonin</fullName>
    </alternativeName>
    <alternativeName>
        <fullName evidence="3">Chaperonin-60</fullName>
        <shortName evidence="3">Cpn60</shortName>
    </alternativeName>
</protein>
<dbReference type="InterPro" id="IPR027413">
    <property type="entry name" value="GROEL-like_equatorial_sf"/>
</dbReference>
<dbReference type="AlphaFoldDB" id="A0A1F4UJ67"/>
<dbReference type="Gene3D" id="3.50.7.10">
    <property type="entry name" value="GroEL"/>
    <property type="match status" value="1"/>
</dbReference>
<feature type="binding site" evidence="3">
    <location>
        <begin position="86"/>
        <end position="90"/>
    </location>
    <ligand>
        <name>ATP</name>
        <dbReference type="ChEBI" id="CHEBI:30616"/>
    </ligand>
</feature>
<dbReference type="GO" id="GO:0140662">
    <property type="term" value="F:ATP-dependent protein folding chaperone"/>
    <property type="evidence" value="ECO:0007669"/>
    <property type="project" value="InterPro"/>
</dbReference>
<dbReference type="InterPro" id="IPR002423">
    <property type="entry name" value="Cpn60/GroEL/TCP-1"/>
</dbReference>
<organism evidence="7 8">
    <name type="scientific">candidate division WWE3 bacterium RBG_19FT_COMBO_53_11</name>
    <dbReference type="NCBI Taxonomy" id="1802613"/>
    <lineage>
        <taxon>Bacteria</taxon>
        <taxon>Katanobacteria</taxon>
    </lineage>
</organism>
<keyword evidence="3" id="KW-0963">Cytoplasm</keyword>
<evidence type="ECO:0000256" key="4">
    <source>
        <dbReference type="RuleBase" id="RU000418"/>
    </source>
</evidence>
<evidence type="ECO:0000256" key="6">
    <source>
        <dbReference type="SAM" id="MobiDB-lite"/>
    </source>
</evidence>
<keyword evidence="2 3" id="KW-0143">Chaperone</keyword>
<dbReference type="GO" id="GO:0042026">
    <property type="term" value="P:protein refolding"/>
    <property type="evidence" value="ECO:0007669"/>
    <property type="project" value="UniProtKB-UniRule"/>
</dbReference>
<comment type="caution">
    <text evidence="7">The sequence shown here is derived from an EMBL/GenBank/DDBJ whole genome shotgun (WGS) entry which is preliminary data.</text>
</comment>
<dbReference type="GO" id="GO:0005524">
    <property type="term" value="F:ATP binding"/>
    <property type="evidence" value="ECO:0007669"/>
    <property type="project" value="UniProtKB-UniRule"/>
</dbReference>
<dbReference type="STRING" id="1802613.A2V54_03825"/>
<evidence type="ECO:0000313" key="8">
    <source>
        <dbReference type="Proteomes" id="UP000176583"/>
    </source>
</evidence>
<dbReference type="SUPFAM" id="SSF54849">
    <property type="entry name" value="GroEL-intermediate domain like"/>
    <property type="match status" value="1"/>
</dbReference>
<feature type="binding site" evidence="3">
    <location>
        <position position="496"/>
    </location>
    <ligand>
        <name>ATP</name>
        <dbReference type="ChEBI" id="CHEBI:30616"/>
    </ligand>
</feature>
<evidence type="ECO:0000256" key="2">
    <source>
        <dbReference type="ARBA" id="ARBA00023186"/>
    </source>
</evidence>
<evidence type="ECO:0000256" key="3">
    <source>
        <dbReference type="HAMAP-Rule" id="MF_00600"/>
    </source>
</evidence>
<dbReference type="EMBL" id="MEUW01000006">
    <property type="protein sequence ID" value="OGC44860.1"/>
    <property type="molecule type" value="Genomic_DNA"/>
</dbReference>
<keyword evidence="3" id="KW-0413">Isomerase</keyword>
<dbReference type="GO" id="GO:0016853">
    <property type="term" value="F:isomerase activity"/>
    <property type="evidence" value="ECO:0007669"/>
    <property type="project" value="UniProtKB-KW"/>
</dbReference>
<dbReference type="Proteomes" id="UP000176583">
    <property type="component" value="Unassembled WGS sequence"/>
</dbReference>
<dbReference type="PRINTS" id="PR00298">
    <property type="entry name" value="CHAPERONIN60"/>
</dbReference>
<dbReference type="NCBIfam" id="NF000592">
    <property type="entry name" value="PRK00013.1"/>
    <property type="match status" value="1"/>
</dbReference>
<evidence type="ECO:0000256" key="5">
    <source>
        <dbReference type="RuleBase" id="RU000419"/>
    </source>
</evidence>
<comment type="function">
    <text evidence="3 5">Together with its co-chaperonin GroES, plays an essential role in assisting protein folding. The GroEL-GroES system forms a nano-cage that allows encapsulation of the non-native substrate proteins and provides a physical environment optimized to promote and accelerate protein folding.</text>
</comment>
<gene>
    <name evidence="3" type="primary">groEL</name>
    <name evidence="3" type="synonym">groL</name>
    <name evidence="7" type="ORF">A2V54_03825</name>
</gene>
<dbReference type="NCBIfam" id="NF009487">
    <property type="entry name" value="PRK12849.1"/>
    <property type="match status" value="1"/>
</dbReference>
<dbReference type="FunFam" id="3.50.7.10:FF:000001">
    <property type="entry name" value="60 kDa chaperonin"/>
    <property type="match status" value="1"/>
</dbReference>
<dbReference type="InterPro" id="IPR027410">
    <property type="entry name" value="TCP-1-like_intermed_sf"/>
</dbReference>
<feature type="binding site" evidence="3">
    <location>
        <position position="413"/>
    </location>
    <ligand>
        <name>ATP</name>
        <dbReference type="ChEBI" id="CHEBI:30616"/>
    </ligand>
</feature>
<reference evidence="7 8" key="1">
    <citation type="journal article" date="2016" name="Nat. Commun.">
        <title>Thousands of microbial genomes shed light on interconnected biogeochemical processes in an aquifer system.</title>
        <authorList>
            <person name="Anantharaman K."/>
            <person name="Brown C.T."/>
            <person name="Hug L.A."/>
            <person name="Sharon I."/>
            <person name="Castelle C.J."/>
            <person name="Probst A.J."/>
            <person name="Thomas B.C."/>
            <person name="Singh A."/>
            <person name="Wilkins M.J."/>
            <person name="Karaoz U."/>
            <person name="Brodie E.L."/>
            <person name="Williams K.H."/>
            <person name="Hubbard S.S."/>
            <person name="Banfield J.F."/>
        </authorList>
    </citation>
    <scope>NUCLEOTIDE SEQUENCE [LARGE SCALE GENOMIC DNA]</scope>
</reference>
<dbReference type="EC" id="5.6.1.7" evidence="3"/>
<evidence type="ECO:0000313" key="7">
    <source>
        <dbReference type="EMBL" id="OGC44860.1"/>
    </source>
</evidence>
<keyword evidence="3" id="KW-0067">ATP-binding</keyword>
<dbReference type="InterPro" id="IPR001844">
    <property type="entry name" value="Cpn60/GroEL"/>
</dbReference>
<feature type="compositionally biased region" description="Pro residues" evidence="6">
    <location>
        <begin position="528"/>
        <end position="538"/>
    </location>
</feature>
<dbReference type="Pfam" id="PF00118">
    <property type="entry name" value="Cpn60_TCP1"/>
    <property type="match status" value="1"/>
</dbReference>
<dbReference type="InterPro" id="IPR027409">
    <property type="entry name" value="GroEL-like_apical_dom_sf"/>
</dbReference>
<comment type="subcellular location">
    <subcellularLocation>
        <location evidence="3">Cytoplasm</location>
    </subcellularLocation>
</comment>
<feature type="region of interest" description="Disordered" evidence="6">
    <location>
        <begin position="526"/>
        <end position="545"/>
    </location>
</feature>
<dbReference type="HAMAP" id="MF_00600">
    <property type="entry name" value="CH60"/>
    <property type="match status" value="1"/>
</dbReference>
<evidence type="ECO:0000256" key="1">
    <source>
        <dbReference type="ARBA" id="ARBA00006607"/>
    </source>
</evidence>
<dbReference type="NCBIfam" id="TIGR02348">
    <property type="entry name" value="GroEL"/>
    <property type="match status" value="1"/>
</dbReference>
<dbReference type="Gene3D" id="3.30.260.10">
    <property type="entry name" value="TCP-1-like chaperonin intermediate domain"/>
    <property type="match status" value="1"/>
</dbReference>
<feature type="binding site" evidence="3">
    <location>
        <begin position="29"/>
        <end position="32"/>
    </location>
    <ligand>
        <name>ATP</name>
        <dbReference type="ChEBI" id="CHEBI:30616"/>
    </ligand>
</feature>
<dbReference type="GO" id="GO:0051082">
    <property type="term" value="F:unfolded protein binding"/>
    <property type="evidence" value="ECO:0007669"/>
    <property type="project" value="UniProtKB-UniRule"/>
</dbReference>
<dbReference type="SUPFAM" id="SSF48592">
    <property type="entry name" value="GroEL equatorial domain-like"/>
    <property type="match status" value="1"/>
</dbReference>
<comment type="similarity">
    <text evidence="1 3 4">Belongs to the chaperonin (HSP60) family.</text>
</comment>
<dbReference type="NCBIfam" id="NF009489">
    <property type="entry name" value="PRK12851.1"/>
    <property type="match status" value="1"/>
</dbReference>
<dbReference type="GO" id="GO:0005737">
    <property type="term" value="C:cytoplasm"/>
    <property type="evidence" value="ECO:0007669"/>
    <property type="project" value="UniProtKB-SubCell"/>
</dbReference>
<dbReference type="Gene3D" id="1.10.560.10">
    <property type="entry name" value="GroEL-like equatorial domain"/>
    <property type="match status" value="1"/>
</dbReference>
<keyword evidence="3" id="KW-0547">Nucleotide-binding</keyword>
<dbReference type="PANTHER" id="PTHR45633">
    <property type="entry name" value="60 KDA HEAT SHOCK PROTEIN, MITOCHONDRIAL"/>
    <property type="match status" value="1"/>
</dbReference>
<sequence>MAKQIVYAEEAREKMKAGIDKLARAVVTTLGPKGRNVAIDKKWGAPNVVHDGVTVAKEIELEDPFENMGAQLVQEAASKTNDVAGDGTTTATLLAQQIVTEGMKAIAAGANPMLLKRGVEEAVNLVIEQVKKMAKPIKTKEEKSQIATISAQDPTIGAMIAEAFEKVGDDGVVTVEEGKGMETSVEYKDGMVLDKGYASPYFITDTERLEAVVESPHILVTDAKLSSMNDLLPLLEGVVKVSKDLVFIADDIDGEALATLIVNKLRGTINVIAIKAPGFGDRRKEMLQDIAVLTGANFISEETGRKLDSVTVEDLGSADRVIAGKEESLIIGGHGKKGEINGRIESLKKQIGKTTSDYDKEKLEERLAKLSGGVAVVSVGAATEVEMKEKKHRVTDAYEATRAALEEGVVVGGGVALLRARQVLDSVKKDGDVATGYKIVHDALDKPVRWIVANSGSDAGYIVAEIEKKTGEGAATYGWDAMVGEFTDLVKKGIIDPAKVTRSALQNASSVAVMILTTEALITDLPEKNPPAGAPPMPGAGMDGF</sequence>
<proteinExistence type="inferred from homology"/>
<accession>A0A1F4UJ67</accession>
<comment type="caution">
    <text evidence="3">Lacks conserved residue(s) required for the propagation of feature annotation.</text>
</comment>
<dbReference type="SUPFAM" id="SSF52029">
    <property type="entry name" value="GroEL apical domain-like"/>
    <property type="match status" value="1"/>
</dbReference>